<dbReference type="OrthoDB" id="2143914at2759"/>
<feature type="domain" description="Myb-like" evidence="3">
    <location>
        <begin position="3"/>
        <end position="61"/>
    </location>
</feature>
<dbReference type="InterPro" id="IPR001005">
    <property type="entry name" value="SANT/Myb"/>
</dbReference>
<dbReference type="GO" id="GO:0005634">
    <property type="term" value="C:nucleus"/>
    <property type="evidence" value="ECO:0007669"/>
    <property type="project" value="UniProtKB-SubCell"/>
</dbReference>
<evidence type="ECO:0000313" key="6">
    <source>
        <dbReference type="Proteomes" id="UP000224567"/>
    </source>
</evidence>
<dbReference type="PROSITE" id="PS50090">
    <property type="entry name" value="MYB_LIKE"/>
    <property type="match status" value="1"/>
</dbReference>
<gene>
    <name evidence="5" type="ORF">CQW23_21140</name>
</gene>
<protein>
    <submittedName>
        <fullName evidence="5">Transcription factor MYB48</fullName>
    </submittedName>
</protein>
<name>A0A2G2VX53_CAPBA</name>
<dbReference type="AlphaFoldDB" id="A0A2G2VX53"/>
<sequence>MQEEKLRKGPWLDEEDERLAYVVAILGDRHWDALAKASGNNLGKSHIDKIPTTEEKWKKLQIEMDELP</sequence>
<dbReference type="Gene3D" id="1.10.10.60">
    <property type="entry name" value="Homeodomain-like"/>
    <property type="match status" value="1"/>
</dbReference>
<dbReference type="InterPro" id="IPR009057">
    <property type="entry name" value="Homeodomain-like_sf"/>
</dbReference>
<dbReference type="STRING" id="33114.A0A2G2VX53"/>
<evidence type="ECO:0000256" key="2">
    <source>
        <dbReference type="ARBA" id="ARBA00023242"/>
    </source>
</evidence>
<reference evidence="6" key="2">
    <citation type="journal article" date="2017" name="J. Anim. Genet.">
        <title>Multiple reference genome sequences of hot pepper reveal the massive evolution of plant disease resistance genes by retroduplication.</title>
        <authorList>
            <person name="Kim S."/>
            <person name="Park J."/>
            <person name="Yeom S.-I."/>
            <person name="Kim Y.-M."/>
            <person name="Seo E."/>
            <person name="Kim K.-T."/>
            <person name="Kim M.-S."/>
            <person name="Lee J.M."/>
            <person name="Cheong K."/>
            <person name="Shin H.-S."/>
            <person name="Kim S.-B."/>
            <person name="Han K."/>
            <person name="Lee J."/>
            <person name="Park M."/>
            <person name="Lee H.-A."/>
            <person name="Lee H.-Y."/>
            <person name="Lee Y."/>
            <person name="Oh S."/>
            <person name="Lee J.H."/>
            <person name="Choi E."/>
            <person name="Choi E."/>
            <person name="Lee S.E."/>
            <person name="Jeon J."/>
            <person name="Kim H."/>
            <person name="Choi G."/>
            <person name="Song H."/>
            <person name="Lee J."/>
            <person name="Lee S.-C."/>
            <person name="Kwon J.-K."/>
            <person name="Lee H.-Y."/>
            <person name="Koo N."/>
            <person name="Hong Y."/>
            <person name="Kim R.W."/>
            <person name="Kang W.-H."/>
            <person name="Huh J.H."/>
            <person name="Kang B.-C."/>
            <person name="Yang T.-J."/>
            <person name="Lee Y.-H."/>
            <person name="Bennetzen J.L."/>
            <person name="Choi D."/>
        </authorList>
    </citation>
    <scope>NUCLEOTIDE SEQUENCE [LARGE SCALE GENOMIC DNA]</scope>
    <source>
        <strain evidence="6">cv. PBC81</strain>
    </source>
</reference>
<dbReference type="Pfam" id="PF00249">
    <property type="entry name" value="Myb_DNA-binding"/>
    <property type="match status" value="1"/>
</dbReference>
<dbReference type="Proteomes" id="UP000224567">
    <property type="component" value="Unassembled WGS sequence"/>
</dbReference>
<evidence type="ECO:0000259" key="3">
    <source>
        <dbReference type="PROSITE" id="PS50090"/>
    </source>
</evidence>
<dbReference type="GO" id="GO:0000976">
    <property type="term" value="F:transcription cis-regulatory region binding"/>
    <property type="evidence" value="ECO:0007669"/>
    <property type="project" value="UniProtKB-ARBA"/>
</dbReference>
<evidence type="ECO:0000259" key="4">
    <source>
        <dbReference type="PROSITE" id="PS51294"/>
    </source>
</evidence>
<keyword evidence="6" id="KW-1185">Reference proteome</keyword>
<dbReference type="GO" id="GO:0010597">
    <property type="term" value="P:green leaf volatile biosynthetic process"/>
    <property type="evidence" value="ECO:0007669"/>
    <property type="project" value="UniProtKB-ARBA"/>
</dbReference>
<comment type="caution">
    <text evidence="5">The sequence shown here is derived from an EMBL/GenBank/DDBJ whole genome shotgun (WGS) entry which is preliminary data.</text>
</comment>
<feature type="domain" description="HTH myb-type" evidence="4">
    <location>
        <begin position="3"/>
        <end position="40"/>
    </location>
</feature>
<dbReference type="InterPro" id="IPR017930">
    <property type="entry name" value="Myb_dom"/>
</dbReference>
<dbReference type="PROSITE" id="PS51294">
    <property type="entry name" value="HTH_MYB"/>
    <property type="match status" value="1"/>
</dbReference>
<keyword evidence="2" id="KW-0539">Nucleus</keyword>
<reference evidence="5 6" key="1">
    <citation type="journal article" date="2017" name="Genome Biol.">
        <title>New reference genome sequences of hot pepper reveal the massive evolution of plant disease-resistance genes by retroduplication.</title>
        <authorList>
            <person name="Kim S."/>
            <person name="Park J."/>
            <person name="Yeom S.I."/>
            <person name="Kim Y.M."/>
            <person name="Seo E."/>
            <person name="Kim K.T."/>
            <person name="Kim M.S."/>
            <person name="Lee J.M."/>
            <person name="Cheong K."/>
            <person name="Shin H.S."/>
            <person name="Kim S.B."/>
            <person name="Han K."/>
            <person name="Lee J."/>
            <person name="Park M."/>
            <person name="Lee H.A."/>
            <person name="Lee H.Y."/>
            <person name="Lee Y."/>
            <person name="Oh S."/>
            <person name="Lee J.H."/>
            <person name="Choi E."/>
            <person name="Choi E."/>
            <person name="Lee S.E."/>
            <person name="Jeon J."/>
            <person name="Kim H."/>
            <person name="Choi G."/>
            <person name="Song H."/>
            <person name="Lee J."/>
            <person name="Lee S.C."/>
            <person name="Kwon J.K."/>
            <person name="Lee H.Y."/>
            <person name="Koo N."/>
            <person name="Hong Y."/>
            <person name="Kim R.W."/>
            <person name="Kang W.H."/>
            <person name="Huh J.H."/>
            <person name="Kang B.C."/>
            <person name="Yang T.J."/>
            <person name="Lee Y.H."/>
            <person name="Bennetzen J.L."/>
            <person name="Choi D."/>
        </authorList>
    </citation>
    <scope>NUCLEOTIDE SEQUENCE [LARGE SCALE GENOMIC DNA]</scope>
    <source>
        <strain evidence="6">cv. PBC81</strain>
    </source>
</reference>
<dbReference type="EMBL" id="MLFT02000009">
    <property type="protein sequence ID" value="PHT37567.1"/>
    <property type="molecule type" value="Genomic_DNA"/>
</dbReference>
<accession>A0A2G2VX53</accession>
<evidence type="ECO:0000313" key="5">
    <source>
        <dbReference type="EMBL" id="PHT37567.1"/>
    </source>
</evidence>
<dbReference type="SUPFAM" id="SSF46689">
    <property type="entry name" value="Homeodomain-like"/>
    <property type="match status" value="1"/>
</dbReference>
<organism evidence="5 6">
    <name type="scientific">Capsicum baccatum</name>
    <name type="common">Peruvian pepper</name>
    <dbReference type="NCBI Taxonomy" id="33114"/>
    <lineage>
        <taxon>Eukaryota</taxon>
        <taxon>Viridiplantae</taxon>
        <taxon>Streptophyta</taxon>
        <taxon>Embryophyta</taxon>
        <taxon>Tracheophyta</taxon>
        <taxon>Spermatophyta</taxon>
        <taxon>Magnoliopsida</taxon>
        <taxon>eudicotyledons</taxon>
        <taxon>Gunneridae</taxon>
        <taxon>Pentapetalae</taxon>
        <taxon>asterids</taxon>
        <taxon>lamiids</taxon>
        <taxon>Solanales</taxon>
        <taxon>Solanaceae</taxon>
        <taxon>Solanoideae</taxon>
        <taxon>Capsiceae</taxon>
        <taxon>Capsicum</taxon>
    </lineage>
</organism>
<evidence type="ECO:0000256" key="1">
    <source>
        <dbReference type="ARBA" id="ARBA00004123"/>
    </source>
</evidence>
<comment type="subcellular location">
    <subcellularLocation>
        <location evidence="1">Nucleus</location>
    </subcellularLocation>
</comment>
<proteinExistence type="predicted"/>